<evidence type="ECO:0000256" key="2">
    <source>
        <dbReference type="ARBA" id="ARBA00022448"/>
    </source>
</evidence>
<keyword evidence="3" id="KW-1003">Cell membrane</keyword>
<sequence>MSLAMTRPNGGQTALLTLLRARTFVALILVFGFFAVQAPNFLTPENMVIITKHVALNAFLAIGMTFVIITGGIDLSVGSTVGLSAMVAGGLVLYGIDPGFGLMDLGWSIQFNTLEIAGLTCLVGIFIGAVNGWLITRAGVAPFIATLGTMYIARGAALLSSEGRTFPNLSGNVDYGSQSFAWIGSGAILGVPFPIWALAVVAALAAYASRRTTLGRYIYAVGGNERGAALSGVRVNRVKMAVYVFSGLCASIVGLIIASQLQASHPATGESFEMNAIAAAVLGGTSMSGGRGRVGGTLIGAFVIGILSDGLIMMGVSAFWQTVIKGVVIIAAVVVDQAQSRLQARVALAQEAQAGR</sequence>
<dbReference type="InterPro" id="IPR001851">
    <property type="entry name" value="ABC_transp_permease"/>
</dbReference>
<keyword evidence="2" id="KW-0813">Transport</keyword>
<dbReference type="RefSeq" id="WP_168774592.1">
    <property type="nucleotide sequence ID" value="NZ_JAABNR010000007.1"/>
</dbReference>
<evidence type="ECO:0000256" key="6">
    <source>
        <dbReference type="ARBA" id="ARBA00022989"/>
    </source>
</evidence>
<comment type="caution">
    <text evidence="9">The sequence shown here is derived from an EMBL/GenBank/DDBJ whole genome shotgun (WGS) entry which is preliminary data.</text>
</comment>
<proteinExistence type="predicted"/>
<feature type="transmembrane region" description="Helical" evidence="8">
    <location>
        <begin position="54"/>
        <end position="73"/>
    </location>
</feature>
<gene>
    <name evidence="9" type="ORF">GV832_09350</name>
</gene>
<evidence type="ECO:0000256" key="5">
    <source>
        <dbReference type="ARBA" id="ARBA00022692"/>
    </source>
</evidence>
<protein>
    <submittedName>
        <fullName evidence="9">ABC transporter permease</fullName>
    </submittedName>
</protein>
<reference evidence="9" key="1">
    <citation type="submission" date="2020-01" db="EMBL/GenBank/DDBJ databases">
        <authorList>
            <person name="Chen W.-M."/>
        </authorList>
    </citation>
    <scope>NUCLEOTIDE SEQUENCE</scope>
    <source>
        <strain evidence="9">CYK-10</strain>
    </source>
</reference>
<keyword evidence="7 8" id="KW-0472">Membrane</keyword>
<evidence type="ECO:0000313" key="9">
    <source>
        <dbReference type="EMBL" id="NBZ87782.1"/>
    </source>
</evidence>
<dbReference type="GO" id="GO:0022857">
    <property type="term" value="F:transmembrane transporter activity"/>
    <property type="evidence" value="ECO:0007669"/>
    <property type="project" value="InterPro"/>
</dbReference>
<evidence type="ECO:0000256" key="1">
    <source>
        <dbReference type="ARBA" id="ARBA00004651"/>
    </source>
</evidence>
<keyword evidence="5 8" id="KW-0812">Transmembrane</keyword>
<accession>A0AAE4Y9V4</accession>
<feature type="transmembrane region" description="Helical" evidence="8">
    <location>
        <begin position="116"/>
        <end position="134"/>
    </location>
</feature>
<evidence type="ECO:0000256" key="3">
    <source>
        <dbReference type="ARBA" id="ARBA00022475"/>
    </source>
</evidence>
<evidence type="ECO:0000256" key="4">
    <source>
        <dbReference type="ARBA" id="ARBA00022519"/>
    </source>
</evidence>
<keyword evidence="6 8" id="KW-1133">Transmembrane helix</keyword>
<dbReference type="EMBL" id="JAABNR010000007">
    <property type="protein sequence ID" value="NBZ87782.1"/>
    <property type="molecule type" value="Genomic_DNA"/>
</dbReference>
<dbReference type="PANTHER" id="PTHR32196">
    <property type="entry name" value="ABC TRANSPORTER PERMEASE PROTEIN YPHD-RELATED-RELATED"/>
    <property type="match status" value="1"/>
</dbReference>
<feature type="transmembrane region" description="Helical" evidence="8">
    <location>
        <begin position="80"/>
        <end position="96"/>
    </location>
</feature>
<organism evidence="9 10">
    <name type="scientific">Stagnihabitans tardus</name>
    <dbReference type="NCBI Taxonomy" id="2699202"/>
    <lineage>
        <taxon>Bacteria</taxon>
        <taxon>Pseudomonadati</taxon>
        <taxon>Pseudomonadota</taxon>
        <taxon>Alphaproteobacteria</taxon>
        <taxon>Rhodobacterales</taxon>
        <taxon>Paracoccaceae</taxon>
        <taxon>Stagnihabitans</taxon>
    </lineage>
</organism>
<evidence type="ECO:0000256" key="8">
    <source>
        <dbReference type="SAM" id="Phobius"/>
    </source>
</evidence>
<keyword evidence="10" id="KW-1185">Reference proteome</keyword>
<feature type="transmembrane region" description="Helical" evidence="8">
    <location>
        <begin position="240"/>
        <end position="259"/>
    </location>
</feature>
<name>A0AAE4Y9V4_9RHOB</name>
<feature type="transmembrane region" description="Helical" evidence="8">
    <location>
        <begin position="294"/>
        <end position="312"/>
    </location>
</feature>
<feature type="transmembrane region" description="Helical" evidence="8">
    <location>
        <begin position="180"/>
        <end position="207"/>
    </location>
</feature>
<evidence type="ECO:0000256" key="7">
    <source>
        <dbReference type="ARBA" id="ARBA00023136"/>
    </source>
</evidence>
<keyword evidence="4" id="KW-0997">Cell inner membrane</keyword>
<dbReference type="PANTHER" id="PTHR32196:SF21">
    <property type="entry name" value="ABC TRANSPORTER PERMEASE PROTEIN YPHD-RELATED"/>
    <property type="match status" value="1"/>
</dbReference>
<dbReference type="Proteomes" id="UP001193501">
    <property type="component" value="Unassembled WGS sequence"/>
</dbReference>
<dbReference type="AlphaFoldDB" id="A0AAE4Y9V4"/>
<feature type="transmembrane region" description="Helical" evidence="8">
    <location>
        <begin position="21"/>
        <end position="42"/>
    </location>
</feature>
<dbReference type="GO" id="GO:0005886">
    <property type="term" value="C:plasma membrane"/>
    <property type="evidence" value="ECO:0007669"/>
    <property type="project" value="UniProtKB-SubCell"/>
</dbReference>
<feature type="transmembrane region" description="Helical" evidence="8">
    <location>
        <begin position="141"/>
        <end position="160"/>
    </location>
</feature>
<dbReference type="Pfam" id="PF02653">
    <property type="entry name" value="BPD_transp_2"/>
    <property type="match status" value="1"/>
</dbReference>
<comment type="subcellular location">
    <subcellularLocation>
        <location evidence="1">Cell membrane</location>
        <topology evidence="1">Multi-pass membrane protein</topology>
    </subcellularLocation>
</comment>
<evidence type="ECO:0000313" key="10">
    <source>
        <dbReference type="Proteomes" id="UP001193501"/>
    </source>
</evidence>
<dbReference type="CDD" id="cd06579">
    <property type="entry name" value="TM_PBP1_transp_AraH_like"/>
    <property type="match status" value="1"/>
</dbReference>